<evidence type="ECO:0000256" key="4">
    <source>
        <dbReference type="SAM" id="MobiDB-lite"/>
    </source>
</evidence>
<name>A0A0F9UZ84_9ZZZZ</name>
<organism evidence="5">
    <name type="scientific">marine sediment metagenome</name>
    <dbReference type="NCBI Taxonomy" id="412755"/>
    <lineage>
        <taxon>unclassified sequences</taxon>
        <taxon>metagenomes</taxon>
        <taxon>ecological metagenomes</taxon>
    </lineage>
</organism>
<comment type="caution">
    <text evidence="5">The sequence shown here is derived from an EMBL/GenBank/DDBJ whole genome shotgun (WGS) entry which is preliminary data.</text>
</comment>
<reference evidence="5" key="1">
    <citation type="journal article" date="2015" name="Nature">
        <title>Complex archaea that bridge the gap between prokaryotes and eukaryotes.</title>
        <authorList>
            <person name="Spang A."/>
            <person name="Saw J.H."/>
            <person name="Jorgensen S.L."/>
            <person name="Zaremba-Niedzwiedzka K."/>
            <person name="Martijn J."/>
            <person name="Lind A.E."/>
            <person name="van Eijk R."/>
            <person name="Schleper C."/>
            <person name="Guy L."/>
            <person name="Ettema T.J."/>
        </authorList>
    </citation>
    <scope>NUCLEOTIDE SEQUENCE</scope>
</reference>
<sequence>MPKPRGNFRGKKRKKKKKSRFHEQAKCRFCREKIAEVDYKDVPGLTKMTTQQGKMFSRKRSGNCARHQRSSKRAIKRARFLALMPYVG</sequence>
<evidence type="ECO:0000256" key="2">
    <source>
        <dbReference type="ARBA" id="ARBA00022980"/>
    </source>
</evidence>
<dbReference type="InterPro" id="IPR036870">
    <property type="entry name" value="Ribosomal_bS18_sf"/>
</dbReference>
<dbReference type="GO" id="GO:0070181">
    <property type="term" value="F:small ribosomal subunit rRNA binding"/>
    <property type="evidence" value="ECO:0007669"/>
    <property type="project" value="TreeGrafter"/>
</dbReference>
<dbReference type="HAMAP" id="MF_00270">
    <property type="entry name" value="Ribosomal_bS18"/>
    <property type="match status" value="1"/>
</dbReference>
<evidence type="ECO:0008006" key="6">
    <source>
        <dbReference type="Google" id="ProtNLM"/>
    </source>
</evidence>
<evidence type="ECO:0000256" key="3">
    <source>
        <dbReference type="ARBA" id="ARBA00023274"/>
    </source>
</evidence>
<keyword evidence="2" id="KW-0689">Ribosomal protein</keyword>
<dbReference type="GO" id="GO:0006412">
    <property type="term" value="P:translation"/>
    <property type="evidence" value="ECO:0007669"/>
    <property type="project" value="InterPro"/>
</dbReference>
<dbReference type="Gene3D" id="4.10.640.10">
    <property type="entry name" value="Ribosomal protein S18"/>
    <property type="match status" value="1"/>
</dbReference>
<feature type="compositionally biased region" description="Basic residues" evidence="4">
    <location>
        <begin position="56"/>
        <end position="72"/>
    </location>
</feature>
<accession>A0A0F9UZ84</accession>
<dbReference type="PRINTS" id="PR00974">
    <property type="entry name" value="RIBOSOMALS18"/>
</dbReference>
<dbReference type="NCBIfam" id="TIGR00165">
    <property type="entry name" value="S18"/>
    <property type="match status" value="1"/>
</dbReference>
<feature type="compositionally biased region" description="Basic residues" evidence="4">
    <location>
        <begin position="1"/>
        <end position="20"/>
    </location>
</feature>
<dbReference type="PANTHER" id="PTHR13479">
    <property type="entry name" value="30S RIBOSOMAL PROTEIN S18"/>
    <property type="match status" value="1"/>
</dbReference>
<dbReference type="GO" id="GO:0022627">
    <property type="term" value="C:cytosolic small ribosomal subunit"/>
    <property type="evidence" value="ECO:0007669"/>
    <property type="project" value="TreeGrafter"/>
</dbReference>
<gene>
    <name evidence="5" type="ORF">LCGC14_0203440</name>
</gene>
<evidence type="ECO:0000256" key="1">
    <source>
        <dbReference type="ARBA" id="ARBA00005589"/>
    </source>
</evidence>
<feature type="region of interest" description="Disordered" evidence="4">
    <location>
        <begin position="1"/>
        <end position="23"/>
    </location>
</feature>
<evidence type="ECO:0000313" key="5">
    <source>
        <dbReference type="EMBL" id="KKN92817.1"/>
    </source>
</evidence>
<protein>
    <recommendedName>
        <fullName evidence="6">30S ribosomal protein S18</fullName>
    </recommendedName>
</protein>
<dbReference type="GO" id="GO:0003735">
    <property type="term" value="F:structural constituent of ribosome"/>
    <property type="evidence" value="ECO:0007669"/>
    <property type="project" value="InterPro"/>
</dbReference>
<dbReference type="SUPFAM" id="SSF46911">
    <property type="entry name" value="Ribosomal protein S18"/>
    <property type="match status" value="1"/>
</dbReference>
<dbReference type="AlphaFoldDB" id="A0A0F9UZ84"/>
<dbReference type="Pfam" id="PF01084">
    <property type="entry name" value="Ribosomal_S18"/>
    <property type="match status" value="1"/>
</dbReference>
<dbReference type="EMBL" id="LAZR01000091">
    <property type="protein sequence ID" value="KKN92817.1"/>
    <property type="molecule type" value="Genomic_DNA"/>
</dbReference>
<feature type="region of interest" description="Disordered" evidence="4">
    <location>
        <begin position="50"/>
        <end position="72"/>
    </location>
</feature>
<comment type="similarity">
    <text evidence="1">Belongs to the bacterial ribosomal protein bS18 family.</text>
</comment>
<dbReference type="PANTHER" id="PTHR13479:SF40">
    <property type="entry name" value="SMALL RIBOSOMAL SUBUNIT PROTEIN BS18M"/>
    <property type="match status" value="1"/>
</dbReference>
<proteinExistence type="inferred from homology"/>
<keyword evidence="3" id="KW-0687">Ribonucleoprotein</keyword>
<dbReference type="InterPro" id="IPR001648">
    <property type="entry name" value="Ribosomal_bS18"/>
</dbReference>